<dbReference type="Proteomes" id="UP001476798">
    <property type="component" value="Unassembled WGS sequence"/>
</dbReference>
<comment type="caution">
    <text evidence="1">The sequence shown here is derived from an EMBL/GenBank/DDBJ whole genome shotgun (WGS) entry which is preliminary data.</text>
</comment>
<accession>A0ABV0NAP1</accession>
<reference evidence="1 2" key="1">
    <citation type="submission" date="2021-06" db="EMBL/GenBank/DDBJ databases">
        <authorList>
            <person name="Palmer J.M."/>
        </authorList>
    </citation>
    <scope>NUCLEOTIDE SEQUENCE [LARGE SCALE GENOMIC DNA]</scope>
    <source>
        <strain evidence="1 2">GA_2019</strain>
        <tissue evidence="1">Muscle</tissue>
    </source>
</reference>
<name>A0ABV0NAP1_9TELE</name>
<sequence>MKRESCRNVCSFIKPLLSRRDFSGAPSQSEKEVAVPGSKLLPGHDLLFQVSQRDVRPVKNHRVVAEFGGELIMNMSHAENKLNARFWSVMKLGSWLSISFDSTCKCFRGEGGLTDVSSSLAKSVGGLPLTS</sequence>
<gene>
    <name evidence="1" type="ORF">GOODEAATRI_014409</name>
</gene>
<protein>
    <submittedName>
        <fullName evidence="1">Uncharacterized protein</fullName>
    </submittedName>
</protein>
<evidence type="ECO:0000313" key="2">
    <source>
        <dbReference type="Proteomes" id="UP001476798"/>
    </source>
</evidence>
<proteinExistence type="predicted"/>
<organism evidence="1 2">
    <name type="scientific">Goodea atripinnis</name>
    <dbReference type="NCBI Taxonomy" id="208336"/>
    <lineage>
        <taxon>Eukaryota</taxon>
        <taxon>Metazoa</taxon>
        <taxon>Chordata</taxon>
        <taxon>Craniata</taxon>
        <taxon>Vertebrata</taxon>
        <taxon>Euteleostomi</taxon>
        <taxon>Actinopterygii</taxon>
        <taxon>Neopterygii</taxon>
        <taxon>Teleostei</taxon>
        <taxon>Neoteleostei</taxon>
        <taxon>Acanthomorphata</taxon>
        <taxon>Ovalentaria</taxon>
        <taxon>Atherinomorphae</taxon>
        <taxon>Cyprinodontiformes</taxon>
        <taxon>Goodeidae</taxon>
        <taxon>Goodea</taxon>
    </lineage>
</organism>
<keyword evidence="2" id="KW-1185">Reference proteome</keyword>
<dbReference type="EMBL" id="JAHRIO010031000">
    <property type="protein sequence ID" value="MEQ2168438.1"/>
    <property type="molecule type" value="Genomic_DNA"/>
</dbReference>
<evidence type="ECO:0000313" key="1">
    <source>
        <dbReference type="EMBL" id="MEQ2168438.1"/>
    </source>
</evidence>